<evidence type="ECO:0000313" key="4">
    <source>
        <dbReference type="EMBL" id="PCI75501.1"/>
    </source>
</evidence>
<reference evidence="5" key="1">
    <citation type="submission" date="2017-08" db="EMBL/GenBank/DDBJ databases">
        <title>A dynamic microbial community with high functional redundancy inhabits the cold, oxic subseafloor aquifer.</title>
        <authorList>
            <person name="Tully B.J."/>
            <person name="Wheat C.G."/>
            <person name="Glazer B.T."/>
            <person name="Huber J.A."/>
        </authorList>
    </citation>
    <scope>NUCLEOTIDE SEQUENCE [LARGE SCALE GENOMIC DNA]</scope>
</reference>
<name>A0A2A4WZL5_9GAMM</name>
<dbReference type="AlphaFoldDB" id="A0A2A4WZL5"/>
<dbReference type="CDD" id="cd22359">
    <property type="entry name" value="SfsA-like_bacterial"/>
    <property type="match status" value="1"/>
</dbReference>
<dbReference type="PANTHER" id="PTHR30545:SF2">
    <property type="entry name" value="SUGAR FERMENTATION STIMULATION PROTEIN A"/>
    <property type="match status" value="1"/>
</dbReference>
<dbReference type="Pfam" id="PF17746">
    <property type="entry name" value="SfsA_N"/>
    <property type="match status" value="1"/>
</dbReference>
<dbReference type="Pfam" id="PF03749">
    <property type="entry name" value="SfsA"/>
    <property type="match status" value="1"/>
</dbReference>
<evidence type="ECO:0000259" key="3">
    <source>
        <dbReference type="Pfam" id="PF17746"/>
    </source>
</evidence>
<comment type="caution">
    <text evidence="4">The sequence shown here is derived from an EMBL/GenBank/DDBJ whole genome shotgun (WGS) entry which is preliminary data.</text>
</comment>
<comment type="similarity">
    <text evidence="1">Belongs to the SfsA family.</text>
</comment>
<organism evidence="4 5">
    <name type="scientific">SAR86 cluster bacterium</name>
    <dbReference type="NCBI Taxonomy" id="2030880"/>
    <lineage>
        <taxon>Bacteria</taxon>
        <taxon>Pseudomonadati</taxon>
        <taxon>Pseudomonadota</taxon>
        <taxon>Gammaproteobacteria</taxon>
        <taxon>SAR86 cluster</taxon>
    </lineage>
</organism>
<dbReference type="FunFam" id="3.40.1350.60:FF:000001">
    <property type="entry name" value="Sugar fermentation stimulation protein A"/>
    <property type="match status" value="1"/>
</dbReference>
<dbReference type="PANTHER" id="PTHR30545">
    <property type="entry name" value="SUGAR FERMENTATION STIMULATION PROTEIN A"/>
    <property type="match status" value="1"/>
</dbReference>
<gene>
    <name evidence="1" type="primary">sfsA</name>
    <name evidence="4" type="ORF">COB20_12710</name>
</gene>
<feature type="domain" description="Sugar fermentation stimulation protein C-terminal" evidence="2">
    <location>
        <begin position="84"/>
        <end position="226"/>
    </location>
</feature>
<feature type="domain" description="SfsA N-terminal OB" evidence="3">
    <location>
        <begin position="13"/>
        <end position="79"/>
    </location>
</feature>
<dbReference type="Gene3D" id="2.40.50.580">
    <property type="match status" value="1"/>
</dbReference>
<dbReference type="EMBL" id="NVUL01000073">
    <property type="protein sequence ID" value="PCI75501.1"/>
    <property type="molecule type" value="Genomic_DNA"/>
</dbReference>
<evidence type="ECO:0000256" key="1">
    <source>
        <dbReference type="HAMAP-Rule" id="MF_00095"/>
    </source>
</evidence>
<evidence type="ECO:0000259" key="2">
    <source>
        <dbReference type="Pfam" id="PF03749"/>
    </source>
</evidence>
<accession>A0A2A4WZL5</accession>
<sequence>MQLQNKLQAGVLLKRYKRFLADITTEAGESITIHCPNTGSMKNCQEPGSRVWYSDSENPKRKYACTWELVEVDKKHIVGINTGLANKLVHEAIAANRIDELTAYDSIRTEVAYGEQKSRIDLLLEGTANAPDARCYVEVKNVSLGLGDGLGSFPDAVTTRGQKHLQELLHMHTLGHRAVLLFCVQHSGIQRIVPADEIDPEYGRLLREVVSKGVEVLAYRADFDVQNSRVTLRERVPVLLGES</sequence>
<dbReference type="InterPro" id="IPR040452">
    <property type="entry name" value="SfsA_C"/>
</dbReference>
<dbReference type="FunFam" id="2.40.50.580:FF:000001">
    <property type="entry name" value="Sugar fermentation stimulation protein A"/>
    <property type="match status" value="1"/>
</dbReference>
<dbReference type="Proteomes" id="UP000218767">
    <property type="component" value="Unassembled WGS sequence"/>
</dbReference>
<dbReference type="InterPro" id="IPR041465">
    <property type="entry name" value="SfsA_N"/>
</dbReference>
<dbReference type="GO" id="GO:0003677">
    <property type="term" value="F:DNA binding"/>
    <property type="evidence" value="ECO:0007669"/>
    <property type="project" value="InterPro"/>
</dbReference>
<dbReference type="Gene3D" id="3.40.1350.60">
    <property type="match status" value="1"/>
</dbReference>
<protein>
    <recommendedName>
        <fullName evidence="1">Sugar fermentation stimulation protein homolog</fullName>
    </recommendedName>
</protein>
<proteinExistence type="inferred from homology"/>
<dbReference type="InterPro" id="IPR005224">
    <property type="entry name" value="SfsA"/>
</dbReference>
<dbReference type="NCBIfam" id="TIGR00230">
    <property type="entry name" value="sfsA"/>
    <property type="match status" value="1"/>
</dbReference>
<dbReference type="HAMAP" id="MF_00095">
    <property type="entry name" value="SfsA"/>
    <property type="match status" value="1"/>
</dbReference>
<evidence type="ECO:0000313" key="5">
    <source>
        <dbReference type="Proteomes" id="UP000218767"/>
    </source>
</evidence>